<dbReference type="Gene3D" id="1.20.1440.60">
    <property type="entry name" value="23S rRNA-intervening sequence"/>
    <property type="match status" value="1"/>
</dbReference>
<protein>
    <submittedName>
        <fullName evidence="1">Four helix bundle protein</fullName>
    </submittedName>
</protein>
<dbReference type="PANTHER" id="PTHR38471">
    <property type="entry name" value="FOUR HELIX BUNDLE PROTEIN"/>
    <property type="match status" value="1"/>
</dbReference>
<dbReference type="Proteomes" id="UP000266389">
    <property type="component" value="Unassembled WGS sequence"/>
</dbReference>
<comment type="caution">
    <text evidence="1">The sequence shown here is derived from an EMBL/GenBank/DDBJ whole genome shotgun (WGS) entry which is preliminary data.</text>
</comment>
<dbReference type="EMBL" id="PHFL01000008">
    <property type="protein sequence ID" value="RFM25159.1"/>
    <property type="molecule type" value="Genomic_DNA"/>
</dbReference>
<dbReference type="PANTHER" id="PTHR38471:SF2">
    <property type="entry name" value="FOUR HELIX BUNDLE PROTEIN"/>
    <property type="match status" value="1"/>
</dbReference>
<name>A0A395M2W6_9BACT</name>
<proteinExistence type="predicted"/>
<sequence length="118" mass="13641">MNKATRFQDLIVWQKAHQFVLKAYQMTKHLPKEELFGLSSQLRRAAVSVAANIVEGFRKRGKKDKMRFLNIAQASADECSYFLILIQDLHYAQTEELLHELDEVSRLLQGYINAISKS</sequence>
<dbReference type="AlphaFoldDB" id="A0A395M2W6"/>
<dbReference type="Pfam" id="PF05635">
    <property type="entry name" value="23S_rRNA_IVP"/>
    <property type="match status" value="1"/>
</dbReference>
<accession>A0A395M2W6</accession>
<dbReference type="InterPro" id="IPR012657">
    <property type="entry name" value="23S_rRNA-intervening_sequence"/>
</dbReference>
<dbReference type="NCBIfam" id="TIGR02436">
    <property type="entry name" value="four helix bundle protein"/>
    <property type="match status" value="1"/>
</dbReference>
<gene>
    <name evidence="1" type="ORF">D0433_01870</name>
</gene>
<dbReference type="InterPro" id="IPR036583">
    <property type="entry name" value="23S_rRNA_IVS_sf"/>
</dbReference>
<dbReference type="CDD" id="cd16377">
    <property type="entry name" value="23S_rRNA_IVP_like"/>
    <property type="match status" value="1"/>
</dbReference>
<evidence type="ECO:0000313" key="2">
    <source>
        <dbReference type="Proteomes" id="UP000266389"/>
    </source>
</evidence>
<dbReference type="SUPFAM" id="SSF158446">
    <property type="entry name" value="IVS-encoded protein-like"/>
    <property type="match status" value="1"/>
</dbReference>
<evidence type="ECO:0000313" key="1">
    <source>
        <dbReference type="EMBL" id="RFM25159.1"/>
    </source>
</evidence>
<reference evidence="1 2" key="1">
    <citation type="journal article" date="2011" name="ISME J.">
        <title>Community ecology of hot spring cyanobacterial mats: predominant populations and their functional potential.</title>
        <authorList>
            <person name="Klatt C.G."/>
            <person name="Wood J.M."/>
            <person name="Rusch D.B."/>
            <person name="Bateson M.M."/>
            <person name="Hamamura N."/>
            <person name="Heidelberg J.F."/>
            <person name="Grossman A.R."/>
            <person name="Bhaya D."/>
            <person name="Cohan F.M."/>
            <person name="Kuhl M."/>
            <person name="Bryant D.A."/>
            <person name="Ward D.M."/>
        </authorList>
    </citation>
    <scope>NUCLEOTIDE SEQUENCE [LARGE SCALE GENOMIC DNA]</scope>
    <source>
        <strain evidence="1">OS</strain>
    </source>
</reference>
<organism evidence="1 2">
    <name type="scientific">Candidatus Thermochlorobacter aerophilus</name>
    <dbReference type="NCBI Taxonomy" id="1868324"/>
    <lineage>
        <taxon>Bacteria</taxon>
        <taxon>Pseudomonadati</taxon>
        <taxon>Chlorobiota</taxon>
        <taxon>Chlorobiia</taxon>
        <taxon>Chlorobiales</taxon>
        <taxon>Candidatus Thermochlorobacteriaceae</taxon>
        <taxon>Candidatus Thermochlorobacter</taxon>
    </lineage>
</organism>